<dbReference type="Proteomes" id="UP001249851">
    <property type="component" value="Unassembled WGS sequence"/>
</dbReference>
<comment type="similarity">
    <text evidence="1">Belongs to the DNA mismatch repair MutL/HexB family.</text>
</comment>
<feature type="domain" description="DNA mismatch repair protein S5" evidence="5">
    <location>
        <begin position="229"/>
        <end position="376"/>
    </location>
</feature>
<dbReference type="SMART" id="SM00853">
    <property type="entry name" value="MutL_C"/>
    <property type="match status" value="1"/>
</dbReference>
<dbReference type="InterPro" id="IPR042120">
    <property type="entry name" value="MutL_C_dimsub"/>
</dbReference>
<evidence type="ECO:0000256" key="1">
    <source>
        <dbReference type="ARBA" id="ARBA00006082"/>
    </source>
</evidence>
<comment type="caution">
    <text evidence="6">The sequence shown here is derived from an EMBL/GenBank/DDBJ whole genome shotgun (WGS) entry which is preliminary data.</text>
</comment>
<feature type="region of interest" description="Disordered" evidence="3">
    <location>
        <begin position="445"/>
        <end position="465"/>
    </location>
</feature>
<dbReference type="Gene3D" id="3.30.1370.100">
    <property type="entry name" value="MutL, C-terminal domain, regulatory subdomain"/>
    <property type="match status" value="1"/>
</dbReference>
<dbReference type="InterPro" id="IPR014790">
    <property type="entry name" value="MutL_C"/>
</dbReference>
<dbReference type="Gene3D" id="3.30.1540.20">
    <property type="entry name" value="MutL, C-terminal domain, dimerisation subdomain"/>
    <property type="match status" value="1"/>
</dbReference>
<dbReference type="InterPro" id="IPR002099">
    <property type="entry name" value="MutL/Mlh/PMS"/>
</dbReference>
<feature type="domain" description="MutL C-terminal dimerisation" evidence="4">
    <location>
        <begin position="1023"/>
        <end position="1207"/>
    </location>
</feature>
<keyword evidence="7" id="KW-1185">Reference proteome</keyword>
<dbReference type="InterPro" id="IPR014762">
    <property type="entry name" value="DNA_mismatch_repair_CS"/>
</dbReference>
<dbReference type="Pfam" id="PF13589">
    <property type="entry name" value="HATPase_c_3"/>
    <property type="match status" value="1"/>
</dbReference>
<dbReference type="SMART" id="SM01340">
    <property type="entry name" value="DNA_mis_repair"/>
    <property type="match status" value="1"/>
</dbReference>
<protein>
    <submittedName>
        <fullName evidence="6">DNA mismatch repair protein Mlh3</fullName>
    </submittedName>
</protein>
<dbReference type="InterPro" id="IPR042121">
    <property type="entry name" value="MutL_C_regsub"/>
</dbReference>
<dbReference type="InterPro" id="IPR036890">
    <property type="entry name" value="HATPase_C_sf"/>
</dbReference>
<gene>
    <name evidence="6" type="ORF">P5673_015362</name>
</gene>
<dbReference type="NCBIfam" id="TIGR00585">
    <property type="entry name" value="mutl"/>
    <property type="match status" value="1"/>
</dbReference>
<dbReference type="PANTHER" id="PTHR10073:SF47">
    <property type="entry name" value="DNA MISMATCH REPAIR PROTEIN MLH3"/>
    <property type="match status" value="1"/>
</dbReference>
<evidence type="ECO:0000256" key="3">
    <source>
        <dbReference type="SAM" id="MobiDB-lite"/>
    </source>
</evidence>
<dbReference type="AlphaFoldDB" id="A0AAD9QIG4"/>
<dbReference type="Pfam" id="PF08676">
    <property type="entry name" value="MutL_C"/>
    <property type="match status" value="1"/>
</dbReference>
<dbReference type="GO" id="GO:0030983">
    <property type="term" value="F:mismatched DNA binding"/>
    <property type="evidence" value="ECO:0007669"/>
    <property type="project" value="InterPro"/>
</dbReference>
<dbReference type="GO" id="GO:0016887">
    <property type="term" value="F:ATP hydrolysis activity"/>
    <property type="evidence" value="ECO:0007669"/>
    <property type="project" value="InterPro"/>
</dbReference>
<dbReference type="SUPFAM" id="SSF118116">
    <property type="entry name" value="DNA mismatch repair protein MutL"/>
    <property type="match status" value="1"/>
</dbReference>
<dbReference type="PANTHER" id="PTHR10073">
    <property type="entry name" value="DNA MISMATCH REPAIR PROTEIN MLH, PMS, MUTL"/>
    <property type="match status" value="1"/>
</dbReference>
<dbReference type="SUPFAM" id="SSF54211">
    <property type="entry name" value="Ribosomal protein S5 domain 2-like"/>
    <property type="match status" value="1"/>
</dbReference>
<dbReference type="InterPro" id="IPR014721">
    <property type="entry name" value="Ribsml_uS5_D2-typ_fold_subgr"/>
</dbReference>
<dbReference type="Gene3D" id="3.30.565.10">
    <property type="entry name" value="Histidine kinase-like ATPase, C-terminal domain"/>
    <property type="match status" value="1"/>
</dbReference>
<dbReference type="PROSITE" id="PS00058">
    <property type="entry name" value="DNA_MISMATCH_REPAIR_1"/>
    <property type="match status" value="1"/>
</dbReference>
<dbReference type="GO" id="GO:0032300">
    <property type="term" value="C:mismatch repair complex"/>
    <property type="evidence" value="ECO:0007669"/>
    <property type="project" value="InterPro"/>
</dbReference>
<dbReference type="InterPro" id="IPR037198">
    <property type="entry name" value="MutL_C_sf"/>
</dbReference>
<sequence>MRQFKSSEHLMSCEQRQRTIRPLQEDVRSNLRSGVAITNLTHCVEELVLNSLDADSTSITVRIDVPNYKIQVSDNGNGIVFEDLKRVGERYMTSKCHALKDLENLNFFGFRGEALASISEICDVLEISTRYSSSYQTYCKLFQNSQVLDLGESTFPRASSGTTVTVHNIFANLPVRQNLITETYELERVRHRIASMALINPKTSFLLMNDSTGAKCLQTRVCKSSISTFSQLFGNSRSKGLQKVQFEHKKFKVSGYISTEFHHSKTLQFLFVNQRLLLKTKIHKLVNSLLEKSDFMRNLIPCDKSELGSDLFQSKVISPQNIKTNDKHGHGIFFLNIICPVTDYDICLDPVKTLIEFQDWDDVLYCMQRCVEDFCNKNNLVLQHENSPKSTGSERDENDGFAEVCLNPCLDAFAYKREIETGNVKRSLHSSTVFRKTSVGIADDKSLKMTSNHEEKSHLSDQKQKENIIQNDMAGSKVFSGLGVYKDQSEFSPKSVSKETLPSLKNSTCCLNVTNMEKSLECSFVRNHRNDEKADPGIITSSLTTFSASDSNKGCENYSAEVSDVQVRTSMLQGLSKQRNNDHDGRPVIVGASSSNAKEMRSKHLTTFTSPCPITLQPAYARKRPWINKGTSSASCEVSKDRKLISLKGSVKRRNRANRVHMQESCDFDNREGNACMVACCNQTEKTPGCSTFTVQEMTSGVSKENISTDDKDTNPVGQRGACHTTALLDCDQQCTNAYADRACLSNSNKLKSPNRETETFCGVAENTEHWQGRNTKHGSNQSSALSETMRETSVEEKTFEKQESNSCMRSNWHCAFDPSLGRNLFLNIRTGHSSYEHPSRLSVASEDCSFVNENNEVDNKQHQNVPHPVASHLSFSCTPWLPRQHRRSQISSFDEDTGSFCSNGESEVAMLYQEHQYSQETEEELCKWASADKLKAFKQNLWDSTGSTVAEMLDNWTNPVFTAPEKSCLKLLLTSSSTFFCIPEQDILMVNKPGNCVRNQIPIHNMVQPHRFTRDMLESMRVLQQLDEKFIVGVVSYRGNDDDLLVLIDQHAAHERVRLEQLQSELFENISTGSRPRIKSSPVSPPMEISLFAEEIRLLKTFQSEIERIGIHFSINESLEESDEVSVVIQAVPSVFVEREVSEVKRGRQSVTASKVKEENQRITELIREHLKNLTIRGTPAIIPKNIFQVISSQACHGAVKFGEPLGVNECQQLVMNLFKCHLPFQCAHGRPSVIPLADLRILGRKMVSQDIERRPRLDKLHYVINKKL</sequence>
<evidence type="ECO:0000313" key="7">
    <source>
        <dbReference type="Proteomes" id="UP001249851"/>
    </source>
</evidence>
<reference evidence="6" key="1">
    <citation type="journal article" date="2023" name="G3 (Bethesda)">
        <title>Whole genome assembly and annotation of the endangered Caribbean coral Acropora cervicornis.</title>
        <authorList>
            <person name="Selwyn J.D."/>
            <person name="Vollmer S.V."/>
        </authorList>
    </citation>
    <scope>NUCLEOTIDE SEQUENCE</scope>
    <source>
        <strain evidence="6">K2</strain>
    </source>
</reference>
<name>A0AAD9QIG4_ACRCE</name>
<dbReference type="SUPFAM" id="SSF55874">
    <property type="entry name" value="ATPase domain of HSP90 chaperone/DNA topoisomerase II/histidine kinase"/>
    <property type="match status" value="1"/>
</dbReference>
<dbReference type="InterPro" id="IPR013507">
    <property type="entry name" value="DNA_mismatch_S5_2-like"/>
</dbReference>
<dbReference type="Gene3D" id="3.30.230.10">
    <property type="match status" value="1"/>
</dbReference>
<dbReference type="InterPro" id="IPR020568">
    <property type="entry name" value="Ribosomal_Su5_D2-typ_SF"/>
</dbReference>
<dbReference type="GO" id="GO:0140664">
    <property type="term" value="F:ATP-dependent DNA damage sensor activity"/>
    <property type="evidence" value="ECO:0007669"/>
    <property type="project" value="InterPro"/>
</dbReference>
<reference evidence="6" key="2">
    <citation type="journal article" date="2023" name="Science">
        <title>Genomic signatures of disease resistance in endangered staghorn corals.</title>
        <authorList>
            <person name="Vollmer S.V."/>
            <person name="Selwyn J.D."/>
            <person name="Despard B.A."/>
            <person name="Roesel C.L."/>
        </authorList>
    </citation>
    <scope>NUCLEOTIDE SEQUENCE</scope>
    <source>
        <strain evidence="6">K2</strain>
    </source>
</reference>
<dbReference type="EMBL" id="JARQWQ010000031">
    <property type="protein sequence ID" value="KAK2561941.1"/>
    <property type="molecule type" value="Genomic_DNA"/>
</dbReference>
<accession>A0AAD9QIG4</accession>
<dbReference type="InterPro" id="IPR038973">
    <property type="entry name" value="MutL/Mlh/Pms-like"/>
</dbReference>
<dbReference type="Pfam" id="PF01119">
    <property type="entry name" value="DNA_mis_repair"/>
    <property type="match status" value="1"/>
</dbReference>
<keyword evidence="2" id="KW-0227">DNA damage</keyword>
<evidence type="ECO:0000313" key="6">
    <source>
        <dbReference type="EMBL" id="KAK2561941.1"/>
    </source>
</evidence>
<evidence type="ECO:0000259" key="4">
    <source>
        <dbReference type="SMART" id="SM00853"/>
    </source>
</evidence>
<organism evidence="6 7">
    <name type="scientific">Acropora cervicornis</name>
    <name type="common">Staghorn coral</name>
    <dbReference type="NCBI Taxonomy" id="6130"/>
    <lineage>
        <taxon>Eukaryota</taxon>
        <taxon>Metazoa</taxon>
        <taxon>Cnidaria</taxon>
        <taxon>Anthozoa</taxon>
        <taxon>Hexacorallia</taxon>
        <taxon>Scleractinia</taxon>
        <taxon>Astrocoeniina</taxon>
        <taxon>Acroporidae</taxon>
        <taxon>Acropora</taxon>
    </lineage>
</organism>
<proteinExistence type="inferred from homology"/>
<dbReference type="GO" id="GO:0005524">
    <property type="term" value="F:ATP binding"/>
    <property type="evidence" value="ECO:0007669"/>
    <property type="project" value="InterPro"/>
</dbReference>
<dbReference type="GO" id="GO:0006298">
    <property type="term" value="P:mismatch repair"/>
    <property type="evidence" value="ECO:0007669"/>
    <property type="project" value="InterPro"/>
</dbReference>
<evidence type="ECO:0000259" key="5">
    <source>
        <dbReference type="SMART" id="SM01340"/>
    </source>
</evidence>
<evidence type="ECO:0000256" key="2">
    <source>
        <dbReference type="ARBA" id="ARBA00022763"/>
    </source>
</evidence>